<evidence type="ECO:0000256" key="3">
    <source>
        <dbReference type="ARBA" id="ARBA00012925"/>
    </source>
</evidence>
<feature type="domain" description="Alpha-carbonic anhydrase" evidence="9">
    <location>
        <begin position="10"/>
        <end position="272"/>
    </location>
</feature>
<dbReference type="EMBL" id="OC920279">
    <property type="protein sequence ID" value="CAD7652365.1"/>
    <property type="molecule type" value="Genomic_DNA"/>
</dbReference>
<evidence type="ECO:0000256" key="8">
    <source>
        <dbReference type="RuleBase" id="RU367011"/>
    </source>
</evidence>
<protein>
    <recommendedName>
        <fullName evidence="3 8">Carbonic anhydrase</fullName>
        <ecNumber evidence="3 8">4.2.1.1</ecNumber>
    </recommendedName>
</protein>
<name>A0A7R9M4Y5_9ACAR</name>
<reference evidence="10" key="1">
    <citation type="submission" date="2020-11" db="EMBL/GenBank/DDBJ databases">
        <authorList>
            <person name="Tran Van P."/>
        </authorList>
    </citation>
    <scope>NUCLEOTIDE SEQUENCE</scope>
</reference>
<evidence type="ECO:0000313" key="11">
    <source>
        <dbReference type="Proteomes" id="UP000728032"/>
    </source>
</evidence>
<evidence type="ECO:0000259" key="9">
    <source>
        <dbReference type="PROSITE" id="PS51144"/>
    </source>
</evidence>
<keyword evidence="6 8" id="KW-0456">Lyase</keyword>
<feature type="non-terminal residue" evidence="10">
    <location>
        <position position="1"/>
    </location>
</feature>
<sequence>LTLHKLIYVENIQYNSPQIWPQKFPIASTGKKQSPIDINTDNCLVVKGDTSGQNALKIIYPKTFPDISVQNTGYGWKVDIPEELAIKTGGPLAHSYRLTQFHCHWGKDCCVGSEHTVNGRSYAAELHFVHWNTELFSTALEAMPSSNGLAVLGVFLDVGNERNEELDRLLTNICLVKYKGEKCKIAHNVDVEKLLPENKSYYTYSGSLTTPPLWESVTWVVFSTPILCTADQIAKFRDMCYVSRDQSLMGGELLENYRLPQPINDRTVTFVDI</sequence>
<evidence type="ECO:0000256" key="6">
    <source>
        <dbReference type="ARBA" id="ARBA00023239"/>
    </source>
</evidence>
<dbReference type="PROSITE" id="PS00162">
    <property type="entry name" value="ALPHA_CA_1"/>
    <property type="match status" value="1"/>
</dbReference>
<keyword evidence="5 8" id="KW-0862">Zinc</keyword>
<dbReference type="InterPro" id="IPR001148">
    <property type="entry name" value="CA_dom"/>
</dbReference>
<dbReference type="Proteomes" id="UP000728032">
    <property type="component" value="Unassembled WGS sequence"/>
</dbReference>
<evidence type="ECO:0000256" key="7">
    <source>
        <dbReference type="ARBA" id="ARBA00048348"/>
    </source>
</evidence>
<dbReference type="SUPFAM" id="SSF51069">
    <property type="entry name" value="Carbonic anhydrase"/>
    <property type="match status" value="1"/>
</dbReference>
<accession>A0A7R9M4Y5</accession>
<dbReference type="PANTHER" id="PTHR18952">
    <property type="entry name" value="CARBONIC ANHYDRASE"/>
    <property type="match status" value="1"/>
</dbReference>
<dbReference type="EC" id="4.2.1.1" evidence="3 8"/>
<dbReference type="PANTHER" id="PTHR18952:SF141">
    <property type="entry name" value="CARBONIC ANHYDRASE"/>
    <property type="match status" value="1"/>
</dbReference>
<evidence type="ECO:0000313" key="10">
    <source>
        <dbReference type="EMBL" id="CAD7652365.1"/>
    </source>
</evidence>
<keyword evidence="4 8" id="KW-0479">Metal-binding</keyword>
<comment type="catalytic activity">
    <reaction evidence="7 8">
        <text>hydrogencarbonate + H(+) = CO2 + H2O</text>
        <dbReference type="Rhea" id="RHEA:10748"/>
        <dbReference type="ChEBI" id="CHEBI:15377"/>
        <dbReference type="ChEBI" id="CHEBI:15378"/>
        <dbReference type="ChEBI" id="CHEBI:16526"/>
        <dbReference type="ChEBI" id="CHEBI:17544"/>
        <dbReference type="EC" id="4.2.1.1"/>
    </reaction>
</comment>
<evidence type="ECO:0000256" key="2">
    <source>
        <dbReference type="ARBA" id="ARBA00010718"/>
    </source>
</evidence>
<dbReference type="InterPro" id="IPR036398">
    <property type="entry name" value="CA_dom_sf"/>
</dbReference>
<dbReference type="GO" id="GO:0004089">
    <property type="term" value="F:carbonate dehydratase activity"/>
    <property type="evidence" value="ECO:0007669"/>
    <property type="project" value="UniProtKB-UniRule"/>
</dbReference>
<comment type="cofactor">
    <cofactor evidence="1 8">
        <name>Zn(2+)</name>
        <dbReference type="ChEBI" id="CHEBI:29105"/>
    </cofactor>
</comment>
<evidence type="ECO:0000256" key="5">
    <source>
        <dbReference type="ARBA" id="ARBA00022833"/>
    </source>
</evidence>
<comment type="similarity">
    <text evidence="2 8">Belongs to the alpha-carbonic anhydrase family.</text>
</comment>
<dbReference type="Gene3D" id="3.10.200.10">
    <property type="entry name" value="Alpha carbonic anhydrase"/>
    <property type="match status" value="1"/>
</dbReference>
<organism evidence="10">
    <name type="scientific">Oppiella nova</name>
    <dbReference type="NCBI Taxonomy" id="334625"/>
    <lineage>
        <taxon>Eukaryota</taxon>
        <taxon>Metazoa</taxon>
        <taxon>Ecdysozoa</taxon>
        <taxon>Arthropoda</taxon>
        <taxon>Chelicerata</taxon>
        <taxon>Arachnida</taxon>
        <taxon>Acari</taxon>
        <taxon>Acariformes</taxon>
        <taxon>Sarcoptiformes</taxon>
        <taxon>Oribatida</taxon>
        <taxon>Brachypylina</taxon>
        <taxon>Oppioidea</taxon>
        <taxon>Oppiidae</taxon>
        <taxon>Oppiella</taxon>
    </lineage>
</organism>
<comment type="function">
    <text evidence="8">Reversible hydration of carbon dioxide.</text>
</comment>
<dbReference type="InterPro" id="IPR018338">
    <property type="entry name" value="Carbonic_anhydrase_a-class_CS"/>
</dbReference>
<dbReference type="EMBL" id="CAJPVJ010005454">
    <property type="protein sequence ID" value="CAG2169552.1"/>
    <property type="molecule type" value="Genomic_DNA"/>
</dbReference>
<evidence type="ECO:0000256" key="1">
    <source>
        <dbReference type="ARBA" id="ARBA00001947"/>
    </source>
</evidence>
<gene>
    <name evidence="10" type="ORF">ONB1V03_LOCUS9028</name>
</gene>
<keyword evidence="11" id="KW-1185">Reference proteome</keyword>
<dbReference type="SMART" id="SM01057">
    <property type="entry name" value="Carb_anhydrase"/>
    <property type="match status" value="1"/>
</dbReference>
<dbReference type="OrthoDB" id="429145at2759"/>
<dbReference type="AlphaFoldDB" id="A0A7R9M4Y5"/>
<dbReference type="Pfam" id="PF00194">
    <property type="entry name" value="Carb_anhydrase"/>
    <property type="match status" value="1"/>
</dbReference>
<dbReference type="PROSITE" id="PS51144">
    <property type="entry name" value="ALPHA_CA_2"/>
    <property type="match status" value="1"/>
</dbReference>
<dbReference type="GO" id="GO:0008270">
    <property type="term" value="F:zinc ion binding"/>
    <property type="evidence" value="ECO:0007669"/>
    <property type="project" value="UniProtKB-UniRule"/>
</dbReference>
<evidence type="ECO:0000256" key="4">
    <source>
        <dbReference type="ARBA" id="ARBA00022723"/>
    </source>
</evidence>
<dbReference type="CDD" id="cd00326">
    <property type="entry name" value="alpha_CA"/>
    <property type="match status" value="1"/>
</dbReference>
<proteinExistence type="inferred from homology"/>
<dbReference type="GO" id="GO:0005737">
    <property type="term" value="C:cytoplasm"/>
    <property type="evidence" value="ECO:0007669"/>
    <property type="project" value="TreeGrafter"/>
</dbReference>
<dbReference type="InterPro" id="IPR023561">
    <property type="entry name" value="Carbonic_anhydrase_a-class"/>
</dbReference>